<comment type="caution">
    <text evidence="1">The sequence shown here is derived from an EMBL/GenBank/DDBJ whole genome shotgun (WGS) entry which is preliminary data.</text>
</comment>
<dbReference type="AlphaFoldDB" id="A0A5J9USP0"/>
<keyword evidence="2" id="KW-1185">Reference proteome</keyword>
<accession>A0A5J9USP0</accession>
<sequence>MPSSLEVLYAALLPLMCAAAMVVRLCPLLPTIGSIDSSPRTTIGYIKLSEIMIGKSGRDPHEGLAVPSER</sequence>
<proteinExistence type="predicted"/>
<dbReference type="Gramene" id="TVU26404">
    <property type="protein sequence ID" value="TVU26404"/>
    <property type="gene ID" value="EJB05_28950"/>
</dbReference>
<evidence type="ECO:0000313" key="1">
    <source>
        <dbReference type="EMBL" id="TVU26404.1"/>
    </source>
</evidence>
<gene>
    <name evidence="1" type="ORF">EJB05_28950</name>
</gene>
<name>A0A5J9USP0_9POAL</name>
<evidence type="ECO:0000313" key="2">
    <source>
        <dbReference type="Proteomes" id="UP000324897"/>
    </source>
</evidence>
<dbReference type="EMBL" id="RWGY01000013">
    <property type="protein sequence ID" value="TVU26404.1"/>
    <property type="molecule type" value="Genomic_DNA"/>
</dbReference>
<organism evidence="1 2">
    <name type="scientific">Eragrostis curvula</name>
    <name type="common">weeping love grass</name>
    <dbReference type="NCBI Taxonomy" id="38414"/>
    <lineage>
        <taxon>Eukaryota</taxon>
        <taxon>Viridiplantae</taxon>
        <taxon>Streptophyta</taxon>
        <taxon>Embryophyta</taxon>
        <taxon>Tracheophyta</taxon>
        <taxon>Spermatophyta</taxon>
        <taxon>Magnoliopsida</taxon>
        <taxon>Liliopsida</taxon>
        <taxon>Poales</taxon>
        <taxon>Poaceae</taxon>
        <taxon>PACMAD clade</taxon>
        <taxon>Chloridoideae</taxon>
        <taxon>Eragrostideae</taxon>
        <taxon>Eragrostidinae</taxon>
        <taxon>Eragrostis</taxon>
    </lineage>
</organism>
<protein>
    <submittedName>
        <fullName evidence="1">Uncharacterized protein</fullName>
    </submittedName>
</protein>
<feature type="non-terminal residue" evidence="1">
    <location>
        <position position="1"/>
    </location>
</feature>
<dbReference type="Proteomes" id="UP000324897">
    <property type="component" value="Chromosome 2"/>
</dbReference>
<reference evidence="1 2" key="1">
    <citation type="journal article" date="2019" name="Sci. Rep.">
        <title>A high-quality genome of Eragrostis curvula grass provides insights into Poaceae evolution and supports new strategies to enhance forage quality.</title>
        <authorList>
            <person name="Carballo J."/>
            <person name="Santos B.A.C.M."/>
            <person name="Zappacosta D."/>
            <person name="Garbus I."/>
            <person name="Selva J.P."/>
            <person name="Gallo C.A."/>
            <person name="Diaz A."/>
            <person name="Albertini E."/>
            <person name="Caccamo M."/>
            <person name="Echenique V."/>
        </authorList>
    </citation>
    <scope>NUCLEOTIDE SEQUENCE [LARGE SCALE GENOMIC DNA]</scope>
    <source>
        <strain evidence="2">cv. Victoria</strain>
        <tissue evidence="1">Leaf</tissue>
    </source>
</reference>